<dbReference type="AlphaFoldDB" id="A0A937F577"/>
<keyword evidence="4" id="KW-1185">Reference proteome</keyword>
<dbReference type="RefSeq" id="WP_202243672.1">
    <property type="nucleotide sequence ID" value="NZ_JAESIY010000003.1"/>
</dbReference>
<dbReference type="InterPro" id="IPR008928">
    <property type="entry name" value="6-hairpin_glycosidase_sf"/>
</dbReference>
<evidence type="ECO:0000259" key="2">
    <source>
        <dbReference type="Pfam" id="PF19291"/>
    </source>
</evidence>
<comment type="caution">
    <text evidence="3">The sequence shown here is derived from an EMBL/GenBank/DDBJ whole genome shotgun (WGS) entry which is preliminary data.</text>
</comment>
<dbReference type="GO" id="GO:0005975">
    <property type="term" value="P:carbohydrate metabolic process"/>
    <property type="evidence" value="ECO:0007669"/>
    <property type="project" value="InterPro"/>
</dbReference>
<evidence type="ECO:0000313" key="3">
    <source>
        <dbReference type="EMBL" id="MBL3655985.1"/>
    </source>
</evidence>
<dbReference type="EMBL" id="JAESIY010000003">
    <property type="protein sequence ID" value="MBL3655985.1"/>
    <property type="molecule type" value="Genomic_DNA"/>
</dbReference>
<keyword evidence="3" id="KW-0378">Hydrolase</keyword>
<sequence length="593" mass="68708">MTKHTYDYGLIGNCSFQAHVHKNTNIEWMCWPRFDSSFIFGGMLDDENGGEFSIKPEGEIKETHQYYLENTNILVTEITCDQGRYRVTDFAPRFQQFDRYYKPIMLLRKVEPLENSPRVRVKCMPTGDYGRLKPSQYEASNHIEYLGLEKEVRLTTDFPLSYIVEERPIVLNEVKYMALTWGAPLEAPLASTCESFLDKTKRYWRGWVKNMSVSNFHQKEINRSALALKIHQYEDTGAIIAAGTTSLPEAPGSGRNWDYRYCWMRDAYYTLTAFNNIGHFEELERYFNYIVNISVKSRNRFQPLYSVTGEGELTENILDLKGYKGNTPVRVGNQAYTHIQNDVYGQILASLMPLYVDQRFINLERSDSLNLVYDILQKIEDLMEEPDAGLWEFRTLSQYHCYTYLFHWAGAKAAKKIADKFDNEKIKTLADKVIKLSSEKIDACFDEMRGVYTQAIGSKNLDASNLQMIMMGYLQDNPEACKKHLEELEKDLKSQEGLFYRYKHADDFGEPETTFLICAFWYVEALTCVGRIDEAIETFENLLKYSNHLGLLSEDVDAKTGSQWGNFPQAYSHVGLVNAAYRISRKLDMPNFL</sequence>
<dbReference type="GO" id="GO:0004553">
    <property type="term" value="F:hydrolase activity, hydrolyzing O-glycosyl compounds"/>
    <property type="evidence" value="ECO:0007669"/>
    <property type="project" value="UniProtKB-ARBA"/>
</dbReference>
<dbReference type="Pfam" id="PF00723">
    <property type="entry name" value="Glyco_hydro_15"/>
    <property type="match status" value="1"/>
</dbReference>
<feature type="domain" description="GH15-like" evidence="1">
    <location>
        <begin position="219"/>
        <end position="581"/>
    </location>
</feature>
<reference evidence="3" key="1">
    <citation type="submission" date="2021-01" db="EMBL/GenBank/DDBJ databases">
        <title>Fulvivirga kasyanovii gen. nov., sp nov., a novel member of the phylum Bacteroidetes isolated from seawater in a mussel farm.</title>
        <authorList>
            <person name="Zhao L.-H."/>
            <person name="Wang Z.-J."/>
        </authorList>
    </citation>
    <scope>NUCLEOTIDE SEQUENCE</scope>
    <source>
        <strain evidence="3">2943</strain>
    </source>
</reference>
<evidence type="ECO:0000259" key="1">
    <source>
        <dbReference type="Pfam" id="PF00723"/>
    </source>
</evidence>
<feature type="domain" description="Trehalase-like N-terminal" evidence="2">
    <location>
        <begin position="10"/>
        <end position="97"/>
    </location>
</feature>
<proteinExistence type="predicted"/>
<name>A0A937F577_9BACT</name>
<evidence type="ECO:0000313" key="4">
    <source>
        <dbReference type="Proteomes" id="UP000659388"/>
    </source>
</evidence>
<dbReference type="Gene3D" id="1.50.10.10">
    <property type="match status" value="1"/>
</dbReference>
<dbReference type="InterPro" id="IPR045582">
    <property type="entry name" value="Trehalase-like_N"/>
</dbReference>
<dbReference type="PANTHER" id="PTHR31616:SF0">
    <property type="entry name" value="GLUCAN 1,4-ALPHA-GLUCOSIDASE"/>
    <property type="match status" value="1"/>
</dbReference>
<dbReference type="InterPro" id="IPR012341">
    <property type="entry name" value="6hp_glycosidase-like_sf"/>
</dbReference>
<dbReference type="SUPFAM" id="SSF48208">
    <property type="entry name" value="Six-hairpin glycosidases"/>
    <property type="match status" value="1"/>
</dbReference>
<accession>A0A937F577</accession>
<organism evidence="3 4">
    <name type="scientific">Fulvivirga sediminis</name>
    <dbReference type="NCBI Taxonomy" id="2803949"/>
    <lineage>
        <taxon>Bacteria</taxon>
        <taxon>Pseudomonadati</taxon>
        <taxon>Bacteroidota</taxon>
        <taxon>Cytophagia</taxon>
        <taxon>Cytophagales</taxon>
        <taxon>Fulvivirgaceae</taxon>
        <taxon>Fulvivirga</taxon>
    </lineage>
</organism>
<gene>
    <name evidence="3" type="ORF">JL102_07585</name>
</gene>
<dbReference type="Pfam" id="PF19291">
    <property type="entry name" value="TREH_N"/>
    <property type="match status" value="1"/>
</dbReference>
<dbReference type="InterPro" id="IPR011613">
    <property type="entry name" value="GH15-like"/>
</dbReference>
<protein>
    <submittedName>
        <fullName evidence="3">Glycoside hydrolase family 15 protein</fullName>
    </submittedName>
</protein>
<dbReference type="Proteomes" id="UP000659388">
    <property type="component" value="Unassembled WGS sequence"/>
</dbReference>
<dbReference type="PANTHER" id="PTHR31616">
    <property type="entry name" value="TREHALASE"/>
    <property type="match status" value="1"/>
</dbReference>